<comment type="subcellular location">
    <subcellularLocation>
        <location evidence="1">Cell inner membrane</location>
        <topology evidence="1">Multi-pass membrane protein</topology>
    </subcellularLocation>
</comment>
<dbReference type="STRING" id="1472767.AOX59_02560"/>
<evidence type="ECO:0000256" key="5">
    <source>
        <dbReference type="ARBA" id="ARBA00022692"/>
    </source>
</evidence>
<evidence type="ECO:0000256" key="1">
    <source>
        <dbReference type="ARBA" id="ARBA00004429"/>
    </source>
</evidence>
<feature type="transmembrane region" description="Helical" evidence="9">
    <location>
        <begin position="134"/>
        <end position="156"/>
    </location>
</feature>
<keyword evidence="12" id="KW-1185">Reference proteome</keyword>
<evidence type="ECO:0000256" key="6">
    <source>
        <dbReference type="ARBA" id="ARBA00022989"/>
    </source>
</evidence>
<protein>
    <recommendedName>
        <fullName evidence="10">Tripartite ATP-independent periplasmic transporters DctQ component domain-containing protein</fullName>
    </recommendedName>
</protein>
<proteinExistence type="inferred from homology"/>
<accession>A0A0U4FFY4</accession>
<dbReference type="GO" id="GO:0005886">
    <property type="term" value="C:plasma membrane"/>
    <property type="evidence" value="ECO:0007669"/>
    <property type="project" value="UniProtKB-SubCell"/>
</dbReference>
<dbReference type="RefSeq" id="WP_068441394.1">
    <property type="nucleotide sequence ID" value="NZ_CP013862.1"/>
</dbReference>
<dbReference type="InterPro" id="IPR055348">
    <property type="entry name" value="DctQ"/>
</dbReference>
<dbReference type="GO" id="GO:0022857">
    <property type="term" value="F:transmembrane transporter activity"/>
    <property type="evidence" value="ECO:0007669"/>
    <property type="project" value="TreeGrafter"/>
</dbReference>
<evidence type="ECO:0000313" key="12">
    <source>
        <dbReference type="Proteomes" id="UP000050331"/>
    </source>
</evidence>
<keyword evidence="7 9" id="KW-0472">Membrane</keyword>
<evidence type="ECO:0000256" key="7">
    <source>
        <dbReference type="ARBA" id="ARBA00023136"/>
    </source>
</evidence>
<dbReference type="GO" id="GO:0015740">
    <property type="term" value="P:C4-dicarboxylate transport"/>
    <property type="evidence" value="ECO:0007669"/>
    <property type="project" value="TreeGrafter"/>
</dbReference>
<keyword evidence="5 9" id="KW-0812">Transmembrane</keyword>
<evidence type="ECO:0000256" key="4">
    <source>
        <dbReference type="ARBA" id="ARBA00022519"/>
    </source>
</evidence>
<keyword evidence="3" id="KW-1003">Cell membrane</keyword>
<dbReference type="InterPro" id="IPR007387">
    <property type="entry name" value="TRAP_DctQ"/>
</dbReference>
<feature type="transmembrane region" description="Helical" evidence="9">
    <location>
        <begin position="57"/>
        <end position="76"/>
    </location>
</feature>
<dbReference type="Pfam" id="PF04290">
    <property type="entry name" value="DctQ"/>
    <property type="match status" value="1"/>
</dbReference>
<keyword evidence="6 9" id="KW-1133">Transmembrane helix</keyword>
<comment type="similarity">
    <text evidence="8">Belongs to the TRAP transporter small permease family.</text>
</comment>
<feature type="transmembrane region" description="Helical" evidence="9">
    <location>
        <begin position="17"/>
        <end position="37"/>
    </location>
</feature>
<keyword evidence="4" id="KW-0997">Cell inner membrane</keyword>
<keyword evidence="2" id="KW-0813">Transport</keyword>
<feature type="transmembrane region" description="Helical" evidence="9">
    <location>
        <begin position="96"/>
        <end position="114"/>
    </location>
</feature>
<feature type="domain" description="Tripartite ATP-independent periplasmic transporters DctQ component" evidence="10">
    <location>
        <begin position="29"/>
        <end position="162"/>
    </location>
</feature>
<sequence length="174" mass="19632">MKLINIIIAIHEWIKKLFLVISGIALVGMMLFISLDVGLRNIIGSSIPGSYEYAENYFMPFIVFPALAFVYTTGILPRVLNLVSKFPNQFQHKANLCLRIIDLIIFTLIFYFSLKYAIDGTIQGKAFVAGGNLVPLYPALFIAPLGVFVLLVEIIIETIKDIKFKRLFPDQVDE</sequence>
<dbReference type="AlphaFoldDB" id="A0A0U4FFY4"/>
<organism evidence="11 12">
    <name type="scientific">Lentibacillus amyloliquefaciens</name>
    <dbReference type="NCBI Taxonomy" id="1472767"/>
    <lineage>
        <taxon>Bacteria</taxon>
        <taxon>Bacillati</taxon>
        <taxon>Bacillota</taxon>
        <taxon>Bacilli</taxon>
        <taxon>Bacillales</taxon>
        <taxon>Bacillaceae</taxon>
        <taxon>Lentibacillus</taxon>
    </lineage>
</organism>
<evidence type="ECO:0000256" key="8">
    <source>
        <dbReference type="ARBA" id="ARBA00038436"/>
    </source>
</evidence>
<evidence type="ECO:0000313" key="11">
    <source>
        <dbReference type="EMBL" id="ALX47582.1"/>
    </source>
</evidence>
<evidence type="ECO:0000256" key="9">
    <source>
        <dbReference type="SAM" id="Phobius"/>
    </source>
</evidence>
<evidence type="ECO:0000256" key="2">
    <source>
        <dbReference type="ARBA" id="ARBA00022448"/>
    </source>
</evidence>
<dbReference type="Proteomes" id="UP000050331">
    <property type="component" value="Chromosome"/>
</dbReference>
<evidence type="ECO:0000259" key="10">
    <source>
        <dbReference type="Pfam" id="PF04290"/>
    </source>
</evidence>
<name>A0A0U4FFY4_9BACI</name>
<dbReference type="EMBL" id="CP013862">
    <property type="protein sequence ID" value="ALX47582.1"/>
    <property type="molecule type" value="Genomic_DNA"/>
</dbReference>
<evidence type="ECO:0000256" key="3">
    <source>
        <dbReference type="ARBA" id="ARBA00022475"/>
    </source>
</evidence>
<reference evidence="11 12" key="1">
    <citation type="submission" date="2016-01" db="EMBL/GenBank/DDBJ databases">
        <title>Complete genome sequence of strain Lentibacillus amyloliquefaciens LAM0015T isolated from saline sediment.</title>
        <authorList>
            <person name="Wang J.-L."/>
            <person name="He M.-X."/>
        </authorList>
    </citation>
    <scope>NUCLEOTIDE SEQUENCE [LARGE SCALE GENOMIC DNA]</scope>
    <source>
        <strain evidence="11 12">LAM0015</strain>
    </source>
</reference>
<gene>
    <name evidence="11" type="ORF">AOX59_02560</name>
</gene>
<dbReference type="KEGG" id="lao:AOX59_02560"/>
<dbReference type="PANTHER" id="PTHR35011:SF10">
    <property type="entry name" value="TRAP TRANSPORTER SMALL PERMEASE PROTEIN"/>
    <property type="match status" value="1"/>
</dbReference>
<dbReference type="PANTHER" id="PTHR35011">
    <property type="entry name" value="2,3-DIKETO-L-GULONATE TRAP TRANSPORTER SMALL PERMEASE PROTEIN YIAM"/>
    <property type="match status" value="1"/>
</dbReference>